<dbReference type="EMBL" id="JAMTCP010000039">
    <property type="protein sequence ID" value="MCP2261292.1"/>
    <property type="molecule type" value="Genomic_DNA"/>
</dbReference>
<evidence type="ECO:0000313" key="2">
    <source>
        <dbReference type="EMBL" id="MCP2261292.1"/>
    </source>
</evidence>
<evidence type="ECO:0000313" key="3">
    <source>
        <dbReference type="Proteomes" id="UP001205311"/>
    </source>
</evidence>
<keyword evidence="1" id="KW-0812">Transmembrane</keyword>
<evidence type="ECO:0000256" key="1">
    <source>
        <dbReference type="SAM" id="Phobius"/>
    </source>
</evidence>
<dbReference type="InterPro" id="IPR056926">
    <property type="entry name" value="FLQE3_permease"/>
</dbReference>
<accession>A0ABT1I0H6</accession>
<feature type="transmembrane region" description="Helical" evidence="1">
    <location>
        <begin position="28"/>
        <end position="44"/>
    </location>
</feature>
<protein>
    <submittedName>
        <fullName evidence="2">Uncharacterized protein</fullName>
    </submittedName>
</protein>
<keyword evidence="3" id="KW-1185">Reference proteome</keyword>
<comment type="caution">
    <text evidence="2">The sequence shown here is derived from an EMBL/GenBank/DDBJ whole genome shotgun (WGS) entry which is preliminary data.</text>
</comment>
<dbReference type="Proteomes" id="UP001205311">
    <property type="component" value="Unassembled WGS sequence"/>
</dbReference>
<keyword evidence="1" id="KW-0472">Membrane</keyword>
<feature type="transmembrane region" description="Helical" evidence="1">
    <location>
        <begin position="56"/>
        <end position="78"/>
    </location>
</feature>
<organism evidence="2 3">
    <name type="scientific">Streptoalloteichus tenebrarius (strain ATCC 17920 / DSM 40477 / JCM 4838 / CBS 697.72 / NBRC 16177 / NCIMB 11028 / NRRL B-12390 / A12253. 1 / ISP 5477)</name>
    <name type="common">Streptomyces tenebrarius</name>
    <dbReference type="NCBI Taxonomy" id="1933"/>
    <lineage>
        <taxon>Bacteria</taxon>
        <taxon>Bacillati</taxon>
        <taxon>Actinomycetota</taxon>
        <taxon>Actinomycetes</taxon>
        <taxon>Pseudonocardiales</taxon>
        <taxon>Pseudonocardiaceae</taxon>
        <taxon>Streptoalloteichus</taxon>
    </lineage>
</organism>
<sequence>MFFEKGERTLFALVATPPRFAEYRTSKIVTLTGLTLVATLVVVVPHHGLGARPLSLLLGVVLTAGVMSLLGFVTAAPFPSISDWLIPSTVVIGVMNLPLLDHSGLWRSPLCLVIPTKGSMVLLGAAFDTASATWWE</sequence>
<proteinExistence type="predicted"/>
<dbReference type="RefSeq" id="WP_253672128.1">
    <property type="nucleotide sequence ID" value="NZ_JBHMCX010000038.1"/>
</dbReference>
<name>A0ABT1I0H6_STRSD</name>
<reference evidence="2 3" key="1">
    <citation type="submission" date="2022-06" db="EMBL/GenBank/DDBJ databases">
        <title>Genomic Encyclopedia of Archaeal and Bacterial Type Strains, Phase II (KMG-II): from individual species to whole genera.</title>
        <authorList>
            <person name="Goeker M."/>
        </authorList>
    </citation>
    <scope>NUCLEOTIDE SEQUENCE [LARGE SCALE GENOMIC DNA]</scope>
    <source>
        <strain evidence="2 3">DSM 40477</strain>
    </source>
</reference>
<gene>
    <name evidence="2" type="ORF">LX15_005013</name>
</gene>
<dbReference type="Pfam" id="PF24686">
    <property type="entry name" value="FLQE3_permease"/>
    <property type="match status" value="1"/>
</dbReference>
<keyword evidence="1" id="KW-1133">Transmembrane helix</keyword>